<accession>B1G5M1</accession>
<organism evidence="1 2">
    <name type="scientific">Paraburkholderia graminis (strain ATCC 700544 / DSM 17151 / LMG 18924 / NCIMB 13744 / C4D1M)</name>
    <dbReference type="NCBI Taxonomy" id="396598"/>
    <lineage>
        <taxon>Bacteria</taxon>
        <taxon>Pseudomonadati</taxon>
        <taxon>Pseudomonadota</taxon>
        <taxon>Betaproteobacteria</taxon>
        <taxon>Burkholderiales</taxon>
        <taxon>Burkholderiaceae</taxon>
        <taxon>Paraburkholderia</taxon>
    </lineage>
</organism>
<comment type="caution">
    <text evidence="1">The sequence shown here is derived from an EMBL/GenBank/DDBJ whole genome shotgun (WGS) entry which is preliminary data.</text>
</comment>
<name>B1G5M1_PARG4</name>
<dbReference type="EMBL" id="ABLD01000017">
    <property type="protein sequence ID" value="EDT08472.1"/>
    <property type="molecule type" value="Genomic_DNA"/>
</dbReference>
<dbReference type="OrthoDB" id="9937475at2"/>
<dbReference type="RefSeq" id="WP_006051195.1">
    <property type="nucleotide sequence ID" value="NZ_ABLD01000017.1"/>
</dbReference>
<dbReference type="AlphaFoldDB" id="B1G5M1"/>
<reference evidence="1 2" key="1">
    <citation type="submission" date="2008-03" db="EMBL/GenBank/DDBJ databases">
        <title>Sequencing of the draft genome and assembly of Burkholderia graminis C4D1M.</title>
        <authorList>
            <consortium name="US DOE Joint Genome Institute (JGI-PGF)"/>
            <person name="Copeland A."/>
            <person name="Lucas S."/>
            <person name="Lapidus A."/>
            <person name="Glavina del Rio T."/>
            <person name="Dalin E."/>
            <person name="Tice H."/>
            <person name="Bruce D."/>
            <person name="Goodwin L."/>
            <person name="Pitluck S."/>
            <person name="Larimer F."/>
            <person name="Land M.L."/>
            <person name="Hauser L."/>
            <person name="Tiedje J."/>
            <person name="Richardson P."/>
        </authorList>
    </citation>
    <scope>NUCLEOTIDE SEQUENCE [LARGE SCALE GENOMIC DNA]</scope>
    <source>
        <strain evidence="2">ATCC 700544 / DSM 17151 / LMG 18924 / NCIMB 13744 / C4D1M</strain>
    </source>
</reference>
<proteinExistence type="predicted"/>
<protein>
    <submittedName>
        <fullName evidence="1">Uncharacterized protein</fullName>
    </submittedName>
</protein>
<dbReference type="Proteomes" id="UP000005045">
    <property type="component" value="Unassembled WGS sequence"/>
</dbReference>
<gene>
    <name evidence="1" type="ORF">BgramDRAFT_4625</name>
</gene>
<evidence type="ECO:0000313" key="1">
    <source>
        <dbReference type="EMBL" id="EDT08472.1"/>
    </source>
</evidence>
<keyword evidence="2" id="KW-1185">Reference proteome</keyword>
<evidence type="ECO:0000313" key="2">
    <source>
        <dbReference type="Proteomes" id="UP000005045"/>
    </source>
</evidence>
<sequence>MNRKHLTNHALAARLRLSHDNERLREALALISDIAHGSTTANSLPNIARIARGALTTSTPPDNFVDVETEV</sequence>